<dbReference type="KEGG" id="ini:109160766"/>
<name>B3XZI3_IPONI</name>
<keyword evidence="4" id="KW-0203">Cytokinin biosynthesis</keyword>
<dbReference type="GO" id="GO:0052381">
    <property type="term" value="F:tRNA dimethylallyltransferase activity"/>
    <property type="evidence" value="ECO:0007669"/>
    <property type="project" value="InterPro"/>
</dbReference>
<evidence type="ECO:0000313" key="12">
    <source>
        <dbReference type="EMBL" id="BAG55006.1"/>
    </source>
</evidence>
<protein>
    <recommendedName>
        <fullName evidence="11">adenylate dimethylallyltransferase (ADP/ATP-dependent)</fullName>
        <ecNumber evidence="11">2.5.1.112</ecNumber>
    </recommendedName>
</protein>
<dbReference type="GO" id="GO:0005524">
    <property type="term" value="F:ATP binding"/>
    <property type="evidence" value="ECO:0007669"/>
    <property type="project" value="UniProtKB-KW"/>
</dbReference>
<reference evidence="12" key="1">
    <citation type="journal article" date="2008" name="Plant Cell Physiol.">
        <title>The gravity-regulated growth of axillary buds is mediated by a mechanism different from decapitation-induced release.</title>
        <authorList>
            <person name="Kitazawa D."/>
            <person name="Miyazawa Y."/>
            <person name="Fujii N."/>
            <person name="Hoshino A."/>
            <person name="Iida S."/>
            <person name="Nitasaka E."/>
            <person name="Takahashi H."/>
        </authorList>
    </citation>
    <scope>NUCLEOTIDE SEQUENCE</scope>
</reference>
<dbReference type="PANTHER" id="PTHR11088:SF74">
    <property type="entry name" value="ADENYLATE ISOPENTENYLTRANSFERASE 5, CHLOROPLASTIC"/>
    <property type="match status" value="1"/>
</dbReference>
<dbReference type="GO" id="GO:0006400">
    <property type="term" value="P:tRNA modification"/>
    <property type="evidence" value="ECO:0007669"/>
    <property type="project" value="TreeGrafter"/>
</dbReference>
<organism evidence="12">
    <name type="scientific">Ipomoea nil</name>
    <name type="common">Japanese morning glory</name>
    <name type="synonym">Pharbitis nil</name>
    <dbReference type="NCBI Taxonomy" id="35883"/>
    <lineage>
        <taxon>Eukaryota</taxon>
        <taxon>Viridiplantae</taxon>
        <taxon>Streptophyta</taxon>
        <taxon>Embryophyta</taxon>
        <taxon>Tracheophyta</taxon>
        <taxon>Spermatophyta</taxon>
        <taxon>Magnoliopsida</taxon>
        <taxon>eudicotyledons</taxon>
        <taxon>Gunneridae</taxon>
        <taxon>Pentapetalae</taxon>
        <taxon>asterids</taxon>
        <taxon>lamiids</taxon>
        <taxon>Solanales</taxon>
        <taxon>Convolvulaceae</taxon>
        <taxon>Ipomoeeae</taxon>
        <taxon>Ipomoea</taxon>
    </lineage>
</organism>
<dbReference type="FunFam" id="1.10.287.890:FF:000002">
    <property type="entry name" value="Adenylate isopentenyltransferase 5, chloroplastic"/>
    <property type="match status" value="1"/>
</dbReference>
<keyword evidence="7" id="KW-0809">Transit peptide</keyword>
<dbReference type="EMBL" id="AB371300">
    <property type="protein sequence ID" value="BAG55006.1"/>
    <property type="molecule type" value="mRNA"/>
</dbReference>
<evidence type="ECO:0000256" key="9">
    <source>
        <dbReference type="ARBA" id="ARBA00052386"/>
    </source>
</evidence>
<accession>B3XZI3</accession>
<evidence type="ECO:0000256" key="2">
    <source>
        <dbReference type="ARBA" id="ARBA00005842"/>
    </source>
</evidence>
<evidence type="ECO:0000256" key="11">
    <source>
        <dbReference type="ARBA" id="ARBA00066838"/>
    </source>
</evidence>
<dbReference type="InterPro" id="IPR039657">
    <property type="entry name" value="Dimethylallyltransferase"/>
</dbReference>
<evidence type="ECO:0000256" key="3">
    <source>
        <dbReference type="ARBA" id="ARBA00022679"/>
    </source>
</evidence>
<sequence>MSMRFAPTFMCKQKLPLLHMPNGGGIDLKILHRPQKEKVVVVMGATGAGKSRLSVDLATRFSAEIVNADKMQVYQGFDVLTNKVTDEEAGGVPHHLLGIIDPEKDFTAKNFCNAASRCIKSIAGRGRLPMIAGGSNSFIEALVEDEDSKMKSKYDWCFICVDVALPVLHSFVSERVDRMVEKGMIEEARGMFNPASRDYSKGLRRAIGMQELDRYFRIESDEEHRARLLEDAINDVKKNTRTLACRQLEKIKRLKHVKGWKIHRLDATEAFLKRGGSEADQAWENLVVAPGTAILNRFLHSHASSGSLFFTANNLLIPPAAARATVAAAAIH</sequence>
<evidence type="ECO:0000256" key="5">
    <source>
        <dbReference type="ARBA" id="ARBA00022741"/>
    </source>
</evidence>
<dbReference type="OrthoDB" id="775260at2759"/>
<dbReference type="InterPro" id="IPR018022">
    <property type="entry name" value="IPT"/>
</dbReference>
<evidence type="ECO:0000256" key="10">
    <source>
        <dbReference type="ARBA" id="ARBA00055191"/>
    </source>
</evidence>
<dbReference type="GO" id="GO:0009691">
    <property type="term" value="P:cytokinin biosynthetic process"/>
    <property type="evidence" value="ECO:0007669"/>
    <property type="project" value="UniProtKB-KW"/>
</dbReference>
<comment type="subcellular location">
    <subcellularLocation>
        <location evidence="1">Plastid</location>
    </subcellularLocation>
</comment>
<dbReference type="GO" id="GO:0009536">
    <property type="term" value="C:plastid"/>
    <property type="evidence" value="ECO:0007669"/>
    <property type="project" value="UniProtKB-SubCell"/>
</dbReference>
<dbReference type="GO" id="GO:0009824">
    <property type="term" value="F:AMP dimethylallyltransferase activity"/>
    <property type="evidence" value="ECO:0007669"/>
    <property type="project" value="UniProtKB-ARBA"/>
</dbReference>
<dbReference type="AlphaFoldDB" id="B3XZI3"/>
<dbReference type="EC" id="2.5.1.112" evidence="11"/>
<proteinExistence type="evidence at transcript level"/>
<keyword evidence="3 12" id="KW-0808">Transferase</keyword>
<comment type="catalytic activity">
    <reaction evidence="9">
        <text>dimethylallyl diphosphate + ADP = N(6)-(dimethylallyl)adenosine 5'-diphosphate + diphosphate</text>
        <dbReference type="Rhea" id="RHEA:36327"/>
        <dbReference type="ChEBI" id="CHEBI:33019"/>
        <dbReference type="ChEBI" id="CHEBI:57623"/>
        <dbReference type="ChEBI" id="CHEBI:73533"/>
        <dbReference type="ChEBI" id="CHEBI:456216"/>
        <dbReference type="EC" id="2.5.1.112"/>
    </reaction>
</comment>
<dbReference type="HAMAP" id="MF_00185">
    <property type="entry name" value="IPP_trans"/>
    <property type="match status" value="1"/>
</dbReference>
<dbReference type="GO" id="GO:0052622">
    <property type="term" value="F:ATP/ADP dimethylallyltransferase activity"/>
    <property type="evidence" value="ECO:0007669"/>
    <property type="project" value="UniProtKB-EC"/>
</dbReference>
<evidence type="ECO:0000256" key="8">
    <source>
        <dbReference type="ARBA" id="ARBA00051744"/>
    </source>
</evidence>
<evidence type="ECO:0000256" key="7">
    <source>
        <dbReference type="ARBA" id="ARBA00022946"/>
    </source>
</evidence>
<dbReference type="Pfam" id="PF01715">
    <property type="entry name" value="IPPT"/>
    <property type="match status" value="2"/>
</dbReference>
<dbReference type="GO" id="GO:0005739">
    <property type="term" value="C:mitochondrion"/>
    <property type="evidence" value="ECO:0007669"/>
    <property type="project" value="TreeGrafter"/>
</dbReference>
<dbReference type="GeneID" id="109160766"/>
<dbReference type="Gene3D" id="3.40.50.300">
    <property type="entry name" value="P-loop containing nucleotide triphosphate hydrolases"/>
    <property type="match status" value="1"/>
</dbReference>
<evidence type="ECO:0000256" key="6">
    <source>
        <dbReference type="ARBA" id="ARBA00022840"/>
    </source>
</evidence>
<evidence type="ECO:0000256" key="1">
    <source>
        <dbReference type="ARBA" id="ARBA00004474"/>
    </source>
</evidence>
<keyword evidence="6" id="KW-0067">ATP-binding</keyword>
<comment type="catalytic activity">
    <reaction evidence="8">
        <text>dimethylallyl diphosphate + ATP = N(6)-(dimethylallyl)adenosine 5'-triphosphate + diphosphate</text>
        <dbReference type="Rhea" id="RHEA:36331"/>
        <dbReference type="ChEBI" id="CHEBI:30616"/>
        <dbReference type="ChEBI" id="CHEBI:33019"/>
        <dbReference type="ChEBI" id="CHEBI:57623"/>
        <dbReference type="ChEBI" id="CHEBI:73532"/>
        <dbReference type="EC" id="2.5.1.112"/>
    </reaction>
</comment>
<comment type="similarity">
    <text evidence="2">Belongs to the IPP transferase family.</text>
</comment>
<dbReference type="InterPro" id="IPR027417">
    <property type="entry name" value="P-loop_NTPase"/>
</dbReference>
<gene>
    <name evidence="12" type="primary">PnIPT1</name>
</gene>
<comment type="function">
    <text evidence="10">Involved in cytokinin biosynthesis. Catalyzes the transfer of an isopentenyl group from dimethylallyl diphosphate (DMAPP) to ATP and ADP.</text>
</comment>
<dbReference type="PANTHER" id="PTHR11088">
    <property type="entry name" value="TRNA DIMETHYLALLYLTRANSFERASE"/>
    <property type="match status" value="1"/>
</dbReference>
<evidence type="ECO:0000256" key="4">
    <source>
        <dbReference type="ARBA" id="ARBA00022712"/>
    </source>
</evidence>
<dbReference type="SUPFAM" id="SSF52540">
    <property type="entry name" value="P-loop containing nucleoside triphosphate hydrolases"/>
    <property type="match status" value="1"/>
</dbReference>
<keyword evidence="5" id="KW-0547">Nucleotide-binding</keyword>
<dbReference type="Gene3D" id="1.10.287.890">
    <property type="entry name" value="Crystal structure of tRNA isopentenylpyrophosphate transferase (bh2366) domain"/>
    <property type="match status" value="1"/>
</dbReference>